<evidence type="ECO:0000313" key="2">
    <source>
        <dbReference type="EMBL" id="MCB5197505.1"/>
    </source>
</evidence>
<feature type="transmembrane region" description="Helical" evidence="1">
    <location>
        <begin position="20"/>
        <end position="42"/>
    </location>
</feature>
<evidence type="ECO:0000256" key="1">
    <source>
        <dbReference type="SAM" id="Phobius"/>
    </source>
</evidence>
<dbReference type="InterPro" id="IPR038765">
    <property type="entry name" value="Papain-like_cys_pep_sf"/>
</dbReference>
<dbReference type="PANTHER" id="PTHR39327:SF1">
    <property type="entry name" value="BLR5470 PROTEIN"/>
    <property type="match status" value="1"/>
</dbReference>
<accession>A0ABS8BP54</accession>
<gene>
    <name evidence="2" type="ORF">LG219_14675</name>
</gene>
<sequence length="247" mass="28203">MYSFSINTIGVCVRQINRLFLVFVWRQWLIVAVLLFPQIILLPNSQGEDPFRLSTLVLDKVEKKYGAASKQRLEAWQVLLSSDKNIDDLKKIKLVNDFFNQQIVFVSDAQNWGVEDYWATPVEMLAKGRGDCEDFAIAKYFSLLALGLAENKLRITYVQASGFGPNNLAHMVLSYYPKPAEMPFILDNLIPEIRQAALRTDLTPVYSFNGQGLWLAKDRSNGNASARKNNIGFWSKLMSRRGHEFDD</sequence>
<dbReference type="Pfam" id="PF06035">
    <property type="entry name" value="Peptidase_C93"/>
    <property type="match status" value="1"/>
</dbReference>
<keyword evidence="1" id="KW-0472">Membrane</keyword>
<dbReference type="Proteomes" id="UP001198034">
    <property type="component" value="Unassembled WGS sequence"/>
</dbReference>
<keyword evidence="3" id="KW-1185">Reference proteome</keyword>
<name>A0ABS8BP54_9NEIS</name>
<dbReference type="PANTHER" id="PTHR39327">
    <property type="match status" value="1"/>
</dbReference>
<comment type="caution">
    <text evidence="2">The sequence shown here is derived from an EMBL/GenBank/DDBJ whole genome shotgun (WGS) entry which is preliminary data.</text>
</comment>
<organism evidence="2 3">
    <name type="scientific">Deefgea salmonis</name>
    <dbReference type="NCBI Taxonomy" id="2875502"/>
    <lineage>
        <taxon>Bacteria</taxon>
        <taxon>Pseudomonadati</taxon>
        <taxon>Pseudomonadota</taxon>
        <taxon>Betaproteobacteria</taxon>
        <taxon>Neisseriales</taxon>
        <taxon>Chitinibacteraceae</taxon>
        <taxon>Deefgea</taxon>
    </lineage>
</organism>
<keyword evidence="1" id="KW-1133">Transmembrane helix</keyword>
<dbReference type="Gene3D" id="3.10.620.30">
    <property type="match status" value="1"/>
</dbReference>
<protein>
    <submittedName>
        <fullName evidence="2">Transglutaminase-like cysteine peptidase</fullName>
    </submittedName>
</protein>
<dbReference type="InterPro" id="IPR010319">
    <property type="entry name" value="Transglutaminase-like_Cys_pept"/>
</dbReference>
<reference evidence="2 3" key="1">
    <citation type="submission" date="2021-10" db="EMBL/GenBank/DDBJ databases">
        <authorList>
            <person name="Chen M."/>
        </authorList>
    </citation>
    <scope>NUCLEOTIDE SEQUENCE [LARGE SCALE GENOMIC DNA]</scope>
    <source>
        <strain evidence="2 3">H3-26</strain>
    </source>
</reference>
<dbReference type="SUPFAM" id="SSF54001">
    <property type="entry name" value="Cysteine proteinases"/>
    <property type="match status" value="1"/>
</dbReference>
<evidence type="ECO:0000313" key="3">
    <source>
        <dbReference type="Proteomes" id="UP001198034"/>
    </source>
</evidence>
<proteinExistence type="predicted"/>
<dbReference type="RefSeq" id="WP_226765197.1">
    <property type="nucleotide sequence ID" value="NZ_JAJAWG010000016.1"/>
</dbReference>
<dbReference type="EMBL" id="JAJAWG010000016">
    <property type="protein sequence ID" value="MCB5197505.1"/>
    <property type="molecule type" value="Genomic_DNA"/>
</dbReference>
<keyword evidence="1" id="KW-0812">Transmembrane</keyword>